<reference evidence="1" key="1">
    <citation type="submission" date="2024-08" db="EMBL/GenBank/DDBJ databases">
        <title>Lentilactobacillus sp. nov., isolated from tree bark.</title>
        <authorList>
            <person name="Phuengjayaem S."/>
            <person name="Tanasupawat S."/>
        </authorList>
    </citation>
    <scope>NUCLEOTIDE SEQUENCE</scope>
    <source>
        <strain evidence="1">SPB1-3</strain>
    </source>
</reference>
<organism evidence="1 2">
    <name type="scientific">Lentilactobacillus terminaliae</name>
    <dbReference type="NCBI Taxonomy" id="3003483"/>
    <lineage>
        <taxon>Bacteria</taxon>
        <taxon>Bacillati</taxon>
        <taxon>Bacillota</taxon>
        <taxon>Bacilli</taxon>
        <taxon>Lactobacillales</taxon>
        <taxon>Lactobacillaceae</taxon>
        <taxon>Lentilactobacillus</taxon>
    </lineage>
</organism>
<protein>
    <submittedName>
        <fullName evidence="1">Uncharacterized protein</fullName>
    </submittedName>
</protein>
<gene>
    <name evidence="1" type="ORF">O0236_006895</name>
</gene>
<keyword evidence="2" id="KW-1185">Reference proteome</keyword>
<name>A0ACD5DCP8_9LACO</name>
<proteinExistence type="predicted"/>
<dbReference type="Proteomes" id="UP001149860">
    <property type="component" value="Chromosome"/>
</dbReference>
<accession>A0ACD5DCP8</accession>
<evidence type="ECO:0000313" key="1">
    <source>
        <dbReference type="EMBL" id="XFD39158.1"/>
    </source>
</evidence>
<sequence length="299" mass="34427">MKIFKSIIVGAIALVSGLTIANNKPAEAKTYTTVPTSLRGHWYSYNGGYSSITANKYTFRTYSTGYGSITLHGNKFPRYARGHSQMFVDRNSKGYYNIGKYASDEWPYYKRVKHLGHTAIRILSYAGYGDYNVGYYYKTKSIAKHPKLGKAYKFRTADSTDFFYNTWRSAYLDQSSESADLYNSKDAAADGTDEPDYTLKNHTTKVYVKWPAKYVKDDVVQVKFNGKMFYMDNELHDLRPYNASKDSTGFSSNFSPNSKNIILQHGTHVYKGTYWFWFKSFSSNDSIMYIFNGKHWVKQ</sequence>
<evidence type="ECO:0000313" key="2">
    <source>
        <dbReference type="Proteomes" id="UP001149860"/>
    </source>
</evidence>
<dbReference type="EMBL" id="CP168151">
    <property type="protein sequence ID" value="XFD39158.1"/>
    <property type="molecule type" value="Genomic_DNA"/>
</dbReference>